<feature type="domain" description="Cupin type-2" evidence="2">
    <location>
        <begin position="50"/>
        <end position="119"/>
    </location>
</feature>
<dbReference type="PANTHER" id="PTHR35848:SF9">
    <property type="entry name" value="SLL1358 PROTEIN"/>
    <property type="match status" value="1"/>
</dbReference>
<sequence length="152" mass="17045">MSDRPRHYLSSAEIAALSETVRVHPLNPAAIRHTRSLGDALGLQRLGVHLVRLEPGSASSEFHFHHFEEEFVYILSGRGVAHVGEEQIEVGPGDFLGFNTPSLPHTLANPFEGELVCLVGGERRDFDITDYPHVGKRLYRAHGKRHYVDWQS</sequence>
<reference evidence="3 4" key="1">
    <citation type="journal article" date="2013" name="PLoS ONE">
        <title>Cultivation and Complete Genome Sequencing of Gloeobacter kilaueensis sp. nov., from a Lava Cave in Kilauea Caldera, Hawai'i.</title>
        <authorList>
            <person name="Saw J.H."/>
            <person name="Schatz M."/>
            <person name="Brown M.V."/>
            <person name="Kunkel D.D."/>
            <person name="Foster J.S."/>
            <person name="Shick H."/>
            <person name="Christensen S."/>
            <person name="Hou S."/>
            <person name="Wan X."/>
            <person name="Donachie S.P."/>
        </authorList>
    </citation>
    <scope>NUCLEOTIDE SEQUENCE [LARGE SCALE GENOMIC DNA]</scope>
    <source>
        <strain evidence="4">JS</strain>
    </source>
</reference>
<dbReference type="PANTHER" id="PTHR35848">
    <property type="entry name" value="OXALATE-BINDING PROTEIN"/>
    <property type="match status" value="1"/>
</dbReference>
<keyword evidence="1" id="KW-0479">Metal-binding</keyword>
<organism evidence="3 4">
    <name type="scientific">Gloeobacter kilaueensis (strain ATCC BAA-2537 / CCAP 1431/1 / ULC 316 / JS1)</name>
    <dbReference type="NCBI Taxonomy" id="1183438"/>
    <lineage>
        <taxon>Bacteria</taxon>
        <taxon>Bacillati</taxon>
        <taxon>Cyanobacteriota</taxon>
        <taxon>Cyanophyceae</taxon>
        <taxon>Gloeobacterales</taxon>
        <taxon>Gloeobacteraceae</taxon>
        <taxon>Gloeobacter</taxon>
    </lineage>
</organism>
<dbReference type="RefSeq" id="WP_023171681.1">
    <property type="nucleotide sequence ID" value="NC_022600.1"/>
</dbReference>
<evidence type="ECO:0000313" key="4">
    <source>
        <dbReference type="Proteomes" id="UP000017396"/>
    </source>
</evidence>
<dbReference type="KEGG" id="glj:GKIL_0412"/>
<dbReference type="EMBL" id="CP003587">
    <property type="protein sequence ID" value="AGY56658.1"/>
    <property type="molecule type" value="Genomic_DNA"/>
</dbReference>
<evidence type="ECO:0000259" key="2">
    <source>
        <dbReference type="Pfam" id="PF07883"/>
    </source>
</evidence>
<dbReference type="SUPFAM" id="SSF51182">
    <property type="entry name" value="RmlC-like cupins"/>
    <property type="match status" value="1"/>
</dbReference>
<dbReference type="eggNOG" id="COG3837">
    <property type="taxonomic scope" value="Bacteria"/>
</dbReference>
<dbReference type="Pfam" id="PF07883">
    <property type="entry name" value="Cupin_2"/>
    <property type="match status" value="1"/>
</dbReference>
<dbReference type="InterPro" id="IPR051610">
    <property type="entry name" value="GPI/OXD"/>
</dbReference>
<dbReference type="GO" id="GO:0046872">
    <property type="term" value="F:metal ion binding"/>
    <property type="evidence" value="ECO:0007669"/>
    <property type="project" value="UniProtKB-KW"/>
</dbReference>
<dbReference type="InterPro" id="IPR011051">
    <property type="entry name" value="RmlC_Cupin_sf"/>
</dbReference>
<dbReference type="AlphaFoldDB" id="U5QCT3"/>
<dbReference type="HOGENOM" id="CLU_110331_0_0_3"/>
<proteinExistence type="predicted"/>
<keyword evidence="4" id="KW-1185">Reference proteome</keyword>
<name>U5QCT3_GLOK1</name>
<dbReference type="Proteomes" id="UP000017396">
    <property type="component" value="Chromosome"/>
</dbReference>
<gene>
    <name evidence="3" type="ORF">GKIL_0412</name>
</gene>
<evidence type="ECO:0000313" key="3">
    <source>
        <dbReference type="EMBL" id="AGY56658.1"/>
    </source>
</evidence>
<dbReference type="InterPro" id="IPR013096">
    <property type="entry name" value="Cupin_2"/>
</dbReference>
<dbReference type="InterPro" id="IPR014710">
    <property type="entry name" value="RmlC-like_jellyroll"/>
</dbReference>
<protein>
    <recommendedName>
        <fullName evidence="2">Cupin type-2 domain-containing protein</fullName>
    </recommendedName>
</protein>
<accession>U5QCT3</accession>
<evidence type="ECO:0000256" key="1">
    <source>
        <dbReference type="ARBA" id="ARBA00022723"/>
    </source>
</evidence>
<dbReference type="Gene3D" id="2.60.120.10">
    <property type="entry name" value="Jelly Rolls"/>
    <property type="match status" value="1"/>
</dbReference>
<dbReference type="OrthoDB" id="116921at2"/>